<dbReference type="InterPro" id="IPR036388">
    <property type="entry name" value="WH-like_DNA-bd_sf"/>
</dbReference>
<sequence>MLCGSARHTNLYVHRLAPFLRTDGEACMTDSCADKLTEAAKAELLLKPMAHAQRLVLLACMGRGELSSSTIAARAGFRLPIVSHHLGVLRNAGVIASRRDSREVFHRIISPEAQRVMEALGGRPADQAA</sequence>
<reference evidence="5 6" key="1">
    <citation type="submission" date="2019-04" db="EMBL/GenBank/DDBJ databases">
        <title>Phreatobacter aquaticus sp. nov.</title>
        <authorList>
            <person name="Choi A."/>
            <person name="Baek K."/>
        </authorList>
    </citation>
    <scope>NUCLEOTIDE SEQUENCE [LARGE SCALE GENOMIC DNA]</scope>
    <source>
        <strain evidence="5 6">NMCR1094</strain>
    </source>
</reference>
<protein>
    <submittedName>
        <fullName evidence="5">Helix-turn-helix transcriptional regulator</fullName>
    </submittedName>
</protein>
<keyword evidence="2" id="KW-0238">DNA-binding</keyword>
<dbReference type="InterPro" id="IPR001845">
    <property type="entry name" value="HTH_ArsR_DNA-bd_dom"/>
</dbReference>
<name>A0A4D7QT67_9HYPH</name>
<dbReference type="PROSITE" id="PS50987">
    <property type="entry name" value="HTH_ARSR_2"/>
    <property type="match status" value="1"/>
</dbReference>
<dbReference type="AlphaFoldDB" id="A0A4D7QT67"/>
<dbReference type="GO" id="GO:0003677">
    <property type="term" value="F:DNA binding"/>
    <property type="evidence" value="ECO:0007669"/>
    <property type="project" value="UniProtKB-KW"/>
</dbReference>
<evidence type="ECO:0000313" key="5">
    <source>
        <dbReference type="EMBL" id="QCK88287.1"/>
    </source>
</evidence>
<dbReference type="Pfam" id="PF01022">
    <property type="entry name" value="HTH_5"/>
    <property type="match status" value="1"/>
</dbReference>
<proteinExistence type="predicted"/>
<dbReference type="InterPro" id="IPR051011">
    <property type="entry name" value="Metal_resp_trans_reg"/>
</dbReference>
<organism evidence="5 6">
    <name type="scientific">Phreatobacter aquaticus</name>
    <dbReference type="NCBI Taxonomy" id="2570229"/>
    <lineage>
        <taxon>Bacteria</taxon>
        <taxon>Pseudomonadati</taxon>
        <taxon>Pseudomonadota</taxon>
        <taxon>Alphaproteobacteria</taxon>
        <taxon>Hyphomicrobiales</taxon>
        <taxon>Phreatobacteraceae</taxon>
        <taxon>Phreatobacter</taxon>
    </lineage>
</organism>
<dbReference type="Gene3D" id="1.10.10.10">
    <property type="entry name" value="Winged helix-like DNA-binding domain superfamily/Winged helix DNA-binding domain"/>
    <property type="match status" value="1"/>
</dbReference>
<evidence type="ECO:0000256" key="2">
    <source>
        <dbReference type="ARBA" id="ARBA00023125"/>
    </source>
</evidence>
<gene>
    <name evidence="5" type="ORF">E8L99_22255</name>
</gene>
<dbReference type="SUPFAM" id="SSF46785">
    <property type="entry name" value="Winged helix' DNA-binding domain"/>
    <property type="match status" value="1"/>
</dbReference>
<evidence type="ECO:0000259" key="4">
    <source>
        <dbReference type="PROSITE" id="PS50987"/>
    </source>
</evidence>
<feature type="domain" description="HTH arsR-type" evidence="4">
    <location>
        <begin position="36"/>
        <end position="128"/>
    </location>
</feature>
<dbReference type="PANTHER" id="PTHR43132:SF2">
    <property type="entry name" value="ARSENICAL RESISTANCE OPERON REPRESSOR ARSR-RELATED"/>
    <property type="match status" value="1"/>
</dbReference>
<dbReference type="GO" id="GO:0003700">
    <property type="term" value="F:DNA-binding transcription factor activity"/>
    <property type="evidence" value="ECO:0007669"/>
    <property type="project" value="InterPro"/>
</dbReference>
<dbReference type="InterPro" id="IPR011991">
    <property type="entry name" value="ArsR-like_HTH"/>
</dbReference>
<evidence type="ECO:0000256" key="3">
    <source>
        <dbReference type="ARBA" id="ARBA00023163"/>
    </source>
</evidence>
<dbReference type="Proteomes" id="UP000298588">
    <property type="component" value="Chromosome"/>
</dbReference>
<keyword evidence="1" id="KW-0805">Transcription regulation</keyword>
<dbReference type="PANTHER" id="PTHR43132">
    <property type="entry name" value="ARSENICAL RESISTANCE OPERON REPRESSOR ARSR-RELATED"/>
    <property type="match status" value="1"/>
</dbReference>
<dbReference type="InterPro" id="IPR036390">
    <property type="entry name" value="WH_DNA-bd_sf"/>
</dbReference>
<evidence type="ECO:0000256" key="1">
    <source>
        <dbReference type="ARBA" id="ARBA00023015"/>
    </source>
</evidence>
<dbReference type="EMBL" id="CP039865">
    <property type="protein sequence ID" value="QCK88287.1"/>
    <property type="molecule type" value="Genomic_DNA"/>
</dbReference>
<dbReference type="PRINTS" id="PR00778">
    <property type="entry name" value="HTHARSR"/>
</dbReference>
<dbReference type="KEGG" id="paqt:E8L99_22255"/>
<accession>A0A4D7QT67</accession>
<evidence type="ECO:0000313" key="6">
    <source>
        <dbReference type="Proteomes" id="UP000298588"/>
    </source>
</evidence>
<keyword evidence="6" id="KW-1185">Reference proteome</keyword>
<dbReference type="SMART" id="SM00418">
    <property type="entry name" value="HTH_ARSR"/>
    <property type="match status" value="1"/>
</dbReference>
<dbReference type="CDD" id="cd00090">
    <property type="entry name" value="HTH_ARSR"/>
    <property type="match status" value="1"/>
</dbReference>
<keyword evidence="3" id="KW-0804">Transcription</keyword>
<dbReference type="OrthoDB" id="194599at2"/>